<dbReference type="STRING" id="357804.Ping_3542"/>
<dbReference type="eggNOG" id="COG0604">
    <property type="taxonomic scope" value="Bacteria"/>
</dbReference>
<dbReference type="SUPFAM" id="SSF51735">
    <property type="entry name" value="NAD(P)-binding Rossmann-fold domains"/>
    <property type="match status" value="1"/>
</dbReference>
<dbReference type="Proteomes" id="UP000000639">
    <property type="component" value="Chromosome"/>
</dbReference>
<dbReference type="EMBL" id="CP000510">
    <property type="protein sequence ID" value="ABM05225.1"/>
    <property type="molecule type" value="Genomic_DNA"/>
</dbReference>
<keyword evidence="5" id="KW-1185">Reference proteome</keyword>
<dbReference type="GO" id="GO:0016491">
    <property type="term" value="F:oxidoreductase activity"/>
    <property type="evidence" value="ECO:0007669"/>
    <property type="project" value="UniProtKB-KW"/>
</dbReference>
<dbReference type="InterPro" id="IPR036291">
    <property type="entry name" value="NAD(P)-bd_dom_sf"/>
</dbReference>
<dbReference type="SMART" id="SM00829">
    <property type="entry name" value="PKS_ER"/>
    <property type="match status" value="1"/>
</dbReference>
<name>A1T0G0_PSYIN</name>
<dbReference type="InterPro" id="IPR013154">
    <property type="entry name" value="ADH-like_N"/>
</dbReference>
<dbReference type="Gene3D" id="3.90.180.10">
    <property type="entry name" value="Medium-chain alcohol dehydrogenases, catalytic domain"/>
    <property type="match status" value="1"/>
</dbReference>
<gene>
    <name evidence="4" type="ordered locus">Ping_3542</name>
</gene>
<dbReference type="NCBIfam" id="TIGR02817">
    <property type="entry name" value="adh_fam_1"/>
    <property type="match status" value="1"/>
</dbReference>
<keyword evidence="1" id="KW-0521">NADP</keyword>
<dbReference type="PANTHER" id="PTHR44154:SF1">
    <property type="entry name" value="QUINONE OXIDOREDUCTASE"/>
    <property type="match status" value="1"/>
</dbReference>
<reference evidence="4 5" key="1">
    <citation type="submission" date="2007-01" db="EMBL/GenBank/DDBJ databases">
        <title>Complete sequence of Psychromonas ingrahamii 37.</title>
        <authorList>
            <consortium name="US DOE Joint Genome Institute"/>
            <person name="Copeland A."/>
            <person name="Lucas S."/>
            <person name="Lapidus A."/>
            <person name="Barry K."/>
            <person name="Detter J.C."/>
            <person name="Glavina del Rio T."/>
            <person name="Hammon N."/>
            <person name="Israni S."/>
            <person name="Dalin E."/>
            <person name="Tice H."/>
            <person name="Pitluck S."/>
            <person name="Thompson L.S."/>
            <person name="Brettin T."/>
            <person name="Bruce D."/>
            <person name="Han C."/>
            <person name="Tapia R."/>
            <person name="Schmutz J."/>
            <person name="Larimer F."/>
            <person name="Land M."/>
            <person name="Hauser L."/>
            <person name="Kyrpides N."/>
            <person name="Ivanova N."/>
            <person name="Staley J."/>
            <person name="Richardson P."/>
        </authorList>
    </citation>
    <scope>NUCLEOTIDE SEQUENCE [LARGE SCALE GENOMIC DNA]</scope>
    <source>
        <strain evidence="4 5">37</strain>
    </source>
</reference>
<dbReference type="RefSeq" id="WP_011771773.1">
    <property type="nucleotide sequence ID" value="NC_008709.1"/>
</dbReference>
<keyword evidence="2" id="KW-0862">Zinc</keyword>
<dbReference type="GO" id="GO:0008270">
    <property type="term" value="F:zinc ion binding"/>
    <property type="evidence" value="ECO:0007669"/>
    <property type="project" value="InterPro"/>
</dbReference>
<protein>
    <recommendedName>
        <fullName evidence="2">Zinc-type alcohol dehydrogenase-like protein</fullName>
    </recommendedName>
</protein>
<dbReference type="SUPFAM" id="SSF50129">
    <property type="entry name" value="GroES-like"/>
    <property type="match status" value="1"/>
</dbReference>
<dbReference type="InterPro" id="IPR020843">
    <property type="entry name" value="ER"/>
</dbReference>
<dbReference type="Gene3D" id="3.40.50.720">
    <property type="entry name" value="NAD(P)-binding Rossmann-like Domain"/>
    <property type="match status" value="1"/>
</dbReference>
<feature type="domain" description="Enoyl reductase (ER)" evidence="3">
    <location>
        <begin position="13"/>
        <end position="331"/>
    </location>
</feature>
<organism evidence="4 5">
    <name type="scientific">Psychromonas ingrahamii (strain DSM 17664 / CCUG 51855 / 37)</name>
    <dbReference type="NCBI Taxonomy" id="357804"/>
    <lineage>
        <taxon>Bacteria</taxon>
        <taxon>Pseudomonadati</taxon>
        <taxon>Pseudomonadota</taxon>
        <taxon>Gammaproteobacteria</taxon>
        <taxon>Alteromonadales</taxon>
        <taxon>Psychromonadaceae</taxon>
        <taxon>Psychromonas</taxon>
    </lineage>
</organism>
<proteinExistence type="inferred from homology"/>
<dbReference type="InterPro" id="IPR014182">
    <property type="entry name" value="ADH_Zn_typ-1"/>
</dbReference>
<evidence type="ECO:0000259" key="3">
    <source>
        <dbReference type="SMART" id="SM00829"/>
    </source>
</evidence>
<dbReference type="OrthoDB" id="9785812at2"/>
<dbReference type="PANTHER" id="PTHR44154">
    <property type="entry name" value="QUINONE OXIDOREDUCTASE"/>
    <property type="match status" value="1"/>
</dbReference>
<sequence>MKAVAYQNSQPITHPQALIDVDLPKPVASGTDILVNVEAISVNPVDTKVRNNVTPTDQQYKILGWDAVGTIVSIGEQVTLFKPGDKVWYAGAINRQGANCEYHLVDQRIVALAPKSLSCREAAAMPLTSITAWEILFDRFNLNSESKGTLLIIGAAGGVGSIMIQLAKQLTNLTVIATASRPETQSWVRELGADHVINHRQDLEQELLSIGLDNVNYIASLTHTEDHFAEIATIIAPQGKLAVIDDAATLDIMPLKRKSVSVHWELMFTRSLFETEDMIEQHKLLTRVANMVDQGKLKSTVANDFGTINAANLIKAHALLESEKSKGKIVLYGF</sequence>
<dbReference type="HOGENOM" id="CLU_026673_3_0_6"/>
<evidence type="ECO:0000256" key="2">
    <source>
        <dbReference type="RuleBase" id="RU364000"/>
    </source>
</evidence>
<evidence type="ECO:0000313" key="4">
    <source>
        <dbReference type="EMBL" id="ABM05225.1"/>
    </source>
</evidence>
<keyword evidence="2" id="KW-0560">Oxidoreductase</keyword>
<comment type="similarity">
    <text evidence="2">Belongs to the zinc-containing alcohol dehydrogenase family. Quinone oxidoreductase subfamily.</text>
</comment>
<dbReference type="KEGG" id="pin:Ping_3542"/>
<keyword evidence="2" id="KW-0479">Metal-binding</keyword>
<dbReference type="AlphaFoldDB" id="A1T0G0"/>
<dbReference type="Pfam" id="PF08240">
    <property type="entry name" value="ADH_N"/>
    <property type="match status" value="1"/>
</dbReference>
<dbReference type="InterPro" id="IPR051603">
    <property type="entry name" value="Zinc-ADH_QOR/CCCR"/>
</dbReference>
<accession>A1T0G0</accession>
<dbReference type="InterPro" id="IPR011032">
    <property type="entry name" value="GroES-like_sf"/>
</dbReference>
<evidence type="ECO:0000256" key="1">
    <source>
        <dbReference type="ARBA" id="ARBA00022857"/>
    </source>
</evidence>
<evidence type="ECO:0000313" key="5">
    <source>
        <dbReference type="Proteomes" id="UP000000639"/>
    </source>
</evidence>
<dbReference type="Pfam" id="PF13602">
    <property type="entry name" value="ADH_zinc_N_2"/>
    <property type="match status" value="1"/>
</dbReference>
<dbReference type="CDD" id="cd08252">
    <property type="entry name" value="AL_MDR"/>
    <property type="match status" value="1"/>
</dbReference>